<dbReference type="FunCoup" id="T1HC19">
    <property type="interactions" value="29"/>
</dbReference>
<dbReference type="GO" id="GO:0016616">
    <property type="term" value="F:oxidoreductase activity, acting on the CH-OH group of donors, NAD or NADP as acceptor"/>
    <property type="evidence" value="ECO:0007669"/>
    <property type="project" value="InterPro"/>
</dbReference>
<evidence type="ECO:0000256" key="2">
    <source>
        <dbReference type="ARBA" id="ARBA00023002"/>
    </source>
</evidence>
<protein>
    <submittedName>
        <fullName evidence="5">3Beta_HSD domain-containing protein</fullName>
    </submittedName>
</protein>
<comment type="similarity">
    <text evidence="1 3">Belongs to the 3-beta-HSD family.</text>
</comment>
<keyword evidence="2 3" id="KW-0560">Oxidoreductase</keyword>
<dbReference type="InterPro" id="IPR002225">
    <property type="entry name" value="3Beta_OHSteriod_DH/Estase"/>
</dbReference>
<dbReference type="Proteomes" id="UP000015103">
    <property type="component" value="Unassembled WGS sequence"/>
</dbReference>
<keyword evidence="3" id="KW-0472">Membrane</keyword>
<keyword evidence="3" id="KW-1133">Transmembrane helix</keyword>
<dbReference type="InParanoid" id="T1HC19"/>
<dbReference type="EnsemblMetazoa" id="RPRC001581-RA">
    <property type="protein sequence ID" value="RPRC001581-PA"/>
    <property type="gene ID" value="RPRC001581"/>
</dbReference>
<sequence length="390" mass="44116">MTDQIALITGGSGFLGQHLVKELQNYNGNITEIRILDLQPYINKLGHSERKLVKTYIGDISLMNGECLDAFKGVSTVFHCAAFISYEFPSNVEKFEANNVEGTKNVIHQCLKNNVRSLIYTSTAEVCMKPYFKNGFFTVIANQSESKILPPIDRNQLIFGSYAESKLIGEELVLEADNKKHDSGDGTLRTIALRPTFMYGEEDTTLIPTIIKFSIKLNNKICRFGGSGGRHQFVYAGNVAWAHICAYKSLNENADSVAGLPMFVTDDSNVTDLLFFCKRLCTPQKAKSKTLSPTSWYIPTLISFIFFTIFEIIYKYLCKVFPLLHRLPISPKAFVIYLGSVIFFSSLRAILYLDYNPIYEKNDALVRSNLYYTKLFETISESNDKKLINK</sequence>
<evidence type="ECO:0000313" key="6">
    <source>
        <dbReference type="Proteomes" id="UP000015103"/>
    </source>
</evidence>
<dbReference type="InterPro" id="IPR050177">
    <property type="entry name" value="Lipid_A_modif_metabolic_enz"/>
</dbReference>
<feature type="transmembrane region" description="Helical" evidence="3">
    <location>
        <begin position="334"/>
        <end position="353"/>
    </location>
</feature>
<evidence type="ECO:0000313" key="5">
    <source>
        <dbReference type="EnsemblMetazoa" id="RPRC001581-PA"/>
    </source>
</evidence>
<reference evidence="5" key="1">
    <citation type="submission" date="2015-05" db="UniProtKB">
        <authorList>
            <consortium name="EnsemblMetazoa"/>
        </authorList>
    </citation>
    <scope>IDENTIFICATION</scope>
</reference>
<dbReference type="Gene3D" id="3.40.50.720">
    <property type="entry name" value="NAD(P)-binding Rossmann-like Domain"/>
    <property type="match status" value="1"/>
</dbReference>
<dbReference type="RefSeq" id="XP_073984093.1">
    <property type="nucleotide sequence ID" value="XM_074127992.1"/>
</dbReference>
<proteinExistence type="inferred from homology"/>
<dbReference type="InterPro" id="IPR036291">
    <property type="entry name" value="NAD(P)-bd_dom_sf"/>
</dbReference>
<dbReference type="PANTHER" id="PTHR43245:SF51">
    <property type="entry name" value="SHORT CHAIN DEHYDROGENASE_REDUCTASE FAMILY 42E, MEMBER 2"/>
    <property type="match status" value="1"/>
</dbReference>
<dbReference type="PANTHER" id="PTHR43245">
    <property type="entry name" value="BIFUNCTIONAL POLYMYXIN RESISTANCE PROTEIN ARNA"/>
    <property type="match status" value="1"/>
</dbReference>
<evidence type="ECO:0000256" key="3">
    <source>
        <dbReference type="RuleBase" id="RU004475"/>
    </source>
</evidence>
<dbReference type="OMA" id="LTYGECD"/>
<dbReference type="FunFam" id="3.40.50.720:FF:000495">
    <property type="entry name" value="3 hydroxysteroid dehydrogenase, putative"/>
    <property type="match status" value="1"/>
</dbReference>
<organism evidence="5 6">
    <name type="scientific">Rhodnius prolixus</name>
    <name type="common">Triatomid bug</name>
    <dbReference type="NCBI Taxonomy" id="13249"/>
    <lineage>
        <taxon>Eukaryota</taxon>
        <taxon>Metazoa</taxon>
        <taxon>Ecdysozoa</taxon>
        <taxon>Arthropoda</taxon>
        <taxon>Hexapoda</taxon>
        <taxon>Insecta</taxon>
        <taxon>Pterygota</taxon>
        <taxon>Neoptera</taxon>
        <taxon>Paraneoptera</taxon>
        <taxon>Hemiptera</taxon>
        <taxon>Heteroptera</taxon>
        <taxon>Panheteroptera</taxon>
        <taxon>Cimicomorpha</taxon>
        <taxon>Reduviidae</taxon>
        <taxon>Triatominae</taxon>
        <taxon>Rhodnius</taxon>
    </lineage>
</organism>
<dbReference type="SUPFAM" id="SSF51735">
    <property type="entry name" value="NAD(P)-binding Rossmann-fold domains"/>
    <property type="match status" value="1"/>
</dbReference>
<dbReference type="AlphaFoldDB" id="T1HC19"/>
<accession>T1HC19</accession>
<dbReference type="eggNOG" id="KOG1430">
    <property type="taxonomic scope" value="Eukaryota"/>
</dbReference>
<feature type="domain" description="3-beta hydroxysteroid dehydrogenase/isomerase" evidence="4">
    <location>
        <begin position="7"/>
        <end position="280"/>
    </location>
</feature>
<dbReference type="STRING" id="13249.T1HC19"/>
<dbReference type="GO" id="GO:0006694">
    <property type="term" value="P:steroid biosynthetic process"/>
    <property type="evidence" value="ECO:0007669"/>
    <property type="project" value="InterPro"/>
</dbReference>
<evidence type="ECO:0000256" key="1">
    <source>
        <dbReference type="ARBA" id="ARBA00009219"/>
    </source>
</evidence>
<feature type="transmembrane region" description="Helical" evidence="3">
    <location>
        <begin position="296"/>
        <end position="314"/>
    </location>
</feature>
<dbReference type="GeneID" id="141454122"/>
<dbReference type="EMBL" id="ACPB03006075">
    <property type="status" value="NOT_ANNOTATED_CDS"/>
    <property type="molecule type" value="Genomic_DNA"/>
</dbReference>
<evidence type="ECO:0000259" key="4">
    <source>
        <dbReference type="Pfam" id="PF01073"/>
    </source>
</evidence>
<dbReference type="VEuPathDB" id="VectorBase:RPRC001581"/>
<keyword evidence="3" id="KW-0812">Transmembrane</keyword>
<name>T1HC19_RHOPR</name>
<dbReference type="HOGENOM" id="CLU_007383_6_3_1"/>
<dbReference type="Pfam" id="PF01073">
    <property type="entry name" value="3Beta_HSD"/>
    <property type="match status" value="1"/>
</dbReference>
<keyword evidence="6" id="KW-1185">Reference proteome</keyword>